<evidence type="ECO:0000256" key="5">
    <source>
        <dbReference type="ARBA" id="ARBA00022989"/>
    </source>
</evidence>
<keyword evidence="4 7" id="KW-0812">Transmembrane</keyword>
<organism evidence="9 10">
    <name type="scientific">Litorilinea aerophila</name>
    <dbReference type="NCBI Taxonomy" id="1204385"/>
    <lineage>
        <taxon>Bacteria</taxon>
        <taxon>Bacillati</taxon>
        <taxon>Chloroflexota</taxon>
        <taxon>Caldilineae</taxon>
        <taxon>Caldilineales</taxon>
        <taxon>Caldilineaceae</taxon>
        <taxon>Litorilinea</taxon>
    </lineage>
</organism>
<dbReference type="PANTHER" id="PTHR43386:SF1">
    <property type="entry name" value="D,D-DIPEPTIDE TRANSPORT SYSTEM PERMEASE PROTEIN DDPC-RELATED"/>
    <property type="match status" value="1"/>
</dbReference>
<feature type="transmembrane region" description="Helical" evidence="7">
    <location>
        <begin position="204"/>
        <end position="235"/>
    </location>
</feature>
<accession>A0A540VFA4</accession>
<dbReference type="Pfam" id="PF12911">
    <property type="entry name" value="OppC_N"/>
    <property type="match status" value="1"/>
</dbReference>
<dbReference type="Pfam" id="PF00528">
    <property type="entry name" value="BPD_transp_1"/>
    <property type="match status" value="1"/>
</dbReference>
<dbReference type="PROSITE" id="PS50928">
    <property type="entry name" value="ABC_TM1"/>
    <property type="match status" value="1"/>
</dbReference>
<feature type="transmembrane region" description="Helical" evidence="7">
    <location>
        <begin position="255"/>
        <end position="276"/>
    </location>
</feature>
<dbReference type="InterPro" id="IPR050366">
    <property type="entry name" value="BP-dependent_transpt_permease"/>
</dbReference>
<comment type="similarity">
    <text evidence="7">Belongs to the binding-protein-dependent transport system permease family.</text>
</comment>
<dbReference type="InParanoid" id="A0A540VFA4"/>
<dbReference type="InterPro" id="IPR000515">
    <property type="entry name" value="MetI-like"/>
</dbReference>
<keyword evidence="2 7" id="KW-0813">Transport</keyword>
<dbReference type="InterPro" id="IPR025966">
    <property type="entry name" value="OppC_N"/>
</dbReference>
<comment type="caution">
    <text evidence="9">The sequence shown here is derived from an EMBL/GenBank/DDBJ whole genome shotgun (WGS) entry which is preliminary data.</text>
</comment>
<sequence length="291" mass="31125">MPAQALLRPSETLFSAAWRALLRHRSGMVGLLITLTLLILALSAPLLAPYDPLEMHAADKLSPPSRTYLLGTDEFGRDLFSRVLYGGRVAFSVGTIAVVMASILGVSIGLVTGYTGGWLDAVSMRFFDALLAFPAILLAIVILAVLGPGIFNAMLAVAIVNIPVFGRLTRANVLSEKHREYVEAARAVGAPPGRILFRTLLPNILATLLVQATVSFAEAVLLESSLSFLGLGVPLPAPSWGSMLSIGRGYMLYSPWYAIAPGTAIMLLVLGVYLLGDGLRDVLDPRRQKTL</sequence>
<dbReference type="OrthoDB" id="9776213at2"/>
<feature type="domain" description="ABC transmembrane type-1" evidence="8">
    <location>
        <begin position="87"/>
        <end position="276"/>
    </location>
</feature>
<dbReference type="GO" id="GO:0055085">
    <property type="term" value="P:transmembrane transport"/>
    <property type="evidence" value="ECO:0007669"/>
    <property type="project" value="InterPro"/>
</dbReference>
<keyword evidence="10" id="KW-1185">Reference proteome</keyword>
<keyword evidence="6 7" id="KW-0472">Membrane</keyword>
<evidence type="ECO:0000313" key="9">
    <source>
        <dbReference type="EMBL" id="TQE95438.1"/>
    </source>
</evidence>
<evidence type="ECO:0000313" key="10">
    <source>
        <dbReference type="Proteomes" id="UP000317371"/>
    </source>
</evidence>
<dbReference type="PANTHER" id="PTHR43386">
    <property type="entry name" value="OLIGOPEPTIDE TRANSPORT SYSTEM PERMEASE PROTEIN APPC"/>
    <property type="match status" value="1"/>
</dbReference>
<dbReference type="CDD" id="cd06261">
    <property type="entry name" value="TM_PBP2"/>
    <property type="match status" value="1"/>
</dbReference>
<evidence type="ECO:0000259" key="8">
    <source>
        <dbReference type="PROSITE" id="PS50928"/>
    </source>
</evidence>
<feature type="transmembrane region" description="Helical" evidence="7">
    <location>
        <begin position="28"/>
        <end position="48"/>
    </location>
</feature>
<evidence type="ECO:0000256" key="1">
    <source>
        <dbReference type="ARBA" id="ARBA00004651"/>
    </source>
</evidence>
<keyword evidence="5 7" id="KW-1133">Transmembrane helix</keyword>
<name>A0A540VFA4_9CHLR</name>
<evidence type="ECO:0000256" key="7">
    <source>
        <dbReference type="RuleBase" id="RU363032"/>
    </source>
</evidence>
<feature type="transmembrane region" description="Helical" evidence="7">
    <location>
        <begin position="89"/>
        <end position="114"/>
    </location>
</feature>
<dbReference type="Gene3D" id="1.10.3720.10">
    <property type="entry name" value="MetI-like"/>
    <property type="match status" value="1"/>
</dbReference>
<dbReference type="Proteomes" id="UP000317371">
    <property type="component" value="Unassembled WGS sequence"/>
</dbReference>
<dbReference type="EMBL" id="VIGC01000014">
    <property type="protein sequence ID" value="TQE95438.1"/>
    <property type="molecule type" value="Genomic_DNA"/>
</dbReference>
<reference evidence="9 10" key="1">
    <citation type="submission" date="2019-06" db="EMBL/GenBank/DDBJ databases">
        <title>Genome sequence of Litorilinea aerophila BAA-2444.</title>
        <authorList>
            <person name="Maclea K.S."/>
            <person name="Maurais E.G."/>
            <person name="Iannazzi L.C."/>
        </authorList>
    </citation>
    <scope>NUCLEOTIDE SEQUENCE [LARGE SCALE GENOMIC DNA]</scope>
    <source>
        <strain evidence="9 10">ATCC BAA-2444</strain>
    </source>
</reference>
<evidence type="ECO:0000256" key="6">
    <source>
        <dbReference type="ARBA" id="ARBA00023136"/>
    </source>
</evidence>
<proteinExistence type="inferred from homology"/>
<dbReference type="SUPFAM" id="SSF161098">
    <property type="entry name" value="MetI-like"/>
    <property type="match status" value="1"/>
</dbReference>
<gene>
    <name evidence="9" type="ORF">FKZ61_12140</name>
</gene>
<evidence type="ECO:0000256" key="3">
    <source>
        <dbReference type="ARBA" id="ARBA00022475"/>
    </source>
</evidence>
<dbReference type="InterPro" id="IPR035906">
    <property type="entry name" value="MetI-like_sf"/>
</dbReference>
<protein>
    <submittedName>
        <fullName evidence="9">ABC transporter permease</fullName>
    </submittedName>
</protein>
<comment type="subcellular location">
    <subcellularLocation>
        <location evidence="1 7">Cell membrane</location>
        <topology evidence="1 7">Multi-pass membrane protein</topology>
    </subcellularLocation>
</comment>
<evidence type="ECO:0000256" key="2">
    <source>
        <dbReference type="ARBA" id="ARBA00022448"/>
    </source>
</evidence>
<keyword evidence="3" id="KW-1003">Cell membrane</keyword>
<evidence type="ECO:0000256" key="4">
    <source>
        <dbReference type="ARBA" id="ARBA00022692"/>
    </source>
</evidence>
<dbReference type="AlphaFoldDB" id="A0A540VFA4"/>
<feature type="transmembrane region" description="Helical" evidence="7">
    <location>
        <begin position="126"/>
        <end position="144"/>
    </location>
</feature>
<dbReference type="GO" id="GO:0005886">
    <property type="term" value="C:plasma membrane"/>
    <property type="evidence" value="ECO:0007669"/>
    <property type="project" value="UniProtKB-SubCell"/>
</dbReference>